<keyword evidence="7 9" id="KW-1133">Transmembrane helix</keyword>
<evidence type="ECO:0000256" key="3">
    <source>
        <dbReference type="ARBA" id="ARBA00022448"/>
    </source>
</evidence>
<sequence>MEPGRPDVRPAAAVTRRPATPAGARRGLLLQLGLLALIASGLWLLAATAAGHMRERGIHSGFDFLLQSAGFWISEGVPAFDPAESYLKAFGVGLANTLRVALPATLAALAIGFLVGLGRIAHNPLLRACCTAYVETLRNIPLLLQLLAWYFVLTAVLPPAAQAIELLPHVYLGKSGLALPWPGADGIELPERGGFSISGGAQLSPEYLALFIGLATYTASYIAESVRAGVQAVSAGQAQAAVALGLRRGQILRHITLPQALPAIVPPLANHALNVIKNSSLAVAIGYPDLVSIANTTLNQTGRAVECIAIVVAVYVLICALGIGLAHLLEHRWRRWTYA</sequence>
<evidence type="ECO:0000256" key="8">
    <source>
        <dbReference type="ARBA" id="ARBA00023136"/>
    </source>
</evidence>
<dbReference type="EMBL" id="AM406670">
    <property type="protein sequence ID" value="CAL93947.1"/>
    <property type="molecule type" value="Genomic_DNA"/>
</dbReference>
<dbReference type="GO" id="GO:0006865">
    <property type="term" value="P:amino acid transport"/>
    <property type="evidence" value="ECO:0007669"/>
    <property type="project" value="UniProtKB-KW"/>
</dbReference>
<organism evidence="11 12">
    <name type="scientific">Azoarcus sp. (strain BH72)</name>
    <dbReference type="NCBI Taxonomy" id="418699"/>
    <lineage>
        <taxon>Bacteria</taxon>
        <taxon>Pseudomonadati</taxon>
        <taxon>Pseudomonadota</taxon>
        <taxon>Betaproteobacteria</taxon>
        <taxon>Rhodocyclales</taxon>
        <taxon>Zoogloeaceae</taxon>
        <taxon>Azoarcus</taxon>
    </lineage>
</organism>
<evidence type="ECO:0000259" key="10">
    <source>
        <dbReference type="PROSITE" id="PS50928"/>
    </source>
</evidence>
<dbReference type="AlphaFoldDB" id="A1K542"/>
<dbReference type="STRING" id="62928.azo1330"/>
<dbReference type="InterPro" id="IPR043429">
    <property type="entry name" value="ArtM/GltK/GlnP/TcyL/YhdX-like"/>
</dbReference>
<dbReference type="InterPro" id="IPR010065">
    <property type="entry name" value="AA_ABC_transptr_permease_3TM"/>
</dbReference>
<name>A1K542_AZOSB</name>
<evidence type="ECO:0000256" key="7">
    <source>
        <dbReference type="ARBA" id="ARBA00022989"/>
    </source>
</evidence>
<dbReference type="Gene3D" id="1.10.3720.10">
    <property type="entry name" value="MetI-like"/>
    <property type="match status" value="1"/>
</dbReference>
<dbReference type="eggNOG" id="COG4597">
    <property type="taxonomic scope" value="Bacteria"/>
</dbReference>
<keyword evidence="6" id="KW-0029">Amino-acid transport</keyword>
<dbReference type="InterPro" id="IPR000515">
    <property type="entry name" value="MetI-like"/>
</dbReference>
<protein>
    <submittedName>
        <fullName evidence="11">Amino acid permease</fullName>
    </submittedName>
</protein>
<dbReference type="GO" id="GO:0043190">
    <property type="term" value="C:ATP-binding cassette (ABC) transporter complex"/>
    <property type="evidence" value="ECO:0007669"/>
    <property type="project" value="InterPro"/>
</dbReference>
<feature type="domain" description="ABC transmembrane type-1" evidence="10">
    <location>
        <begin position="94"/>
        <end position="329"/>
    </location>
</feature>
<evidence type="ECO:0000313" key="12">
    <source>
        <dbReference type="Proteomes" id="UP000002588"/>
    </source>
</evidence>
<dbReference type="Proteomes" id="UP000002588">
    <property type="component" value="Chromosome"/>
</dbReference>
<keyword evidence="8 9" id="KW-0472">Membrane</keyword>
<proteinExistence type="inferred from homology"/>
<feature type="transmembrane region" description="Helical" evidence="9">
    <location>
        <begin position="100"/>
        <end position="121"/>
    </location>
</feature>
<feature type="transmembrane region" description="Helical" evidence="9">
    <location>
        <begin position="308"/>
        <end position="329"/>
    </location>
</feature>
<dbReference type="Pfam" id="PF00528">
    <property type="entry name" value="BPD_transp_1"/>
    <property type="match status" value="1"/>
</dbReference>
<evidence type="ECO:0000256" key="1">
    <source>
        <dbReference type="ARBA" id="ARBA00004429"/>
    </source>
</evidence>
<evidence type="ECO:0000313" key="11">
    <source>
        <dbReference type="EMBL" id="CAL93947.1"/>
    </source>
</evidence>
<dbReference type="GO" id="GO:0022857">
    <property type="term" value="F:transmembrane transporter activity"/>
    <property type="evidence" value="ECO:0007669"/>
    <property type="project" value="InterPro"/>
</dbReference>
<evidence type="ECO:0000256" key="9">
    <source>
        <dbReference type="RuleBase" id="RU363032"/>
    </source>
</evidence>
<dbReference type="CDD" id="cd06261">
    <property type="entry name" value="TM_PBP2"/>
    <property type="match status" value="1"/>
</dbReference>
<evidence type="ECO:0000256" key="4">
    <source>
        <dbReference type="ARBA" id="ARBA00022475"/>
    </source>
</evidence>
<dbReference type="SUPFAM" id="SSF161098">
    <property type="entry name" value="MetI-like"/>
    <property type="match status" value="1"/>
</dbReference>
<dbReference type="KEGG" id="azo:azo1330"/>
<dbReference type="PROSITE" id="PS50928">
    <property type="entry name" value="ABC_TM1"/>
    <property type="match status" value="1"/>
</dbReference>
<keyword evidence="12" id="KW-1185">Reference proteome</keyword>
<evidence type="ECO:0000256" key="2">
    <source>
        <dbReference type="ARBA" id="ARBA00010072"/>
    </source>
</evidence>
<evidence type="ECO:0000256" key="6">
    <source>
        <dbReference type="ARBA" id="ARBA00022970"/>
    </source>
</evidence>
<comment type="subcellular location">
    <subcellularLocation>
        <location evidence="1">Cell inner membrane</location>
        <topology evidence="1">Multi-pass membrane protein</topology>
    </subcellularLocation>
    <subcellularLocation>
        <location evidence="9">Cell membrane</location>
        <topology evidence="9">Multi-pass membrane protein</topology>
    </subcellularLocation>
</comment>
<reference evidence="11 12" key="1">
    <citation type="journal article" date="2006" name="Nat. Biotechnol.">
        <title>Complete genome of the mutualistic, N2-fixing grass endophyte Azoarcus sp. strain BH72.</title>
        <authorList>
            <person name="Krause A."/>
            <person name="Ramakumar A."/>
            <person name="Bartels D."/>
            <person name="Battistoni F."/>
            <person name="Bekel T."/>
            <person name="Boch J."/>
            <person name="Boehm M."/>
            <person name="Friedrich F."/>
            <person name="Hurek T."/>
            <person name="Krause L."/>
            <person name="Linke B."/>
            <person name="McHardy A.C."/>
            <person name="Sarkar A."/>
            <person name="Schneiker S."/>
            <person name="Syed A.A."/>
            <person name="Thauer R."/>
            <person name="Vorhoelter F.-J."/>
            <person name="Weidner S."/>
            <person name="Puehler A."/>
            <person name="Reinhold-Hurek B."/>
            <person name="Kaiser O."/>
            <person name="Goesmann A."/>
        </authorList>
    </citation>
    <scope>NUCLEOTIDE SEQUENCE [LARGE SCALE GENOMIC DNA]</scope>
    <source>
        <strain evidence="11 12">BH72</strain>
    </source>
</reference>
<feature type="transmembrane region" description="Helical" evidence="9">
    <location>
        <begin position="142"/>
        <end position="161"/>
    </location>
</feature>
<comment type="similarity">
    <text evidence="2">Belongs to the binding-protein-dependent transport system permease family. HisMQ subfamily.</text>
</comment>
<keyword evidence="3 9" id="KW-0813">Transport</keyword>
<accession>A1K542</accession>
<dbReference type="PANTHER" id="PTHR30614">
    <property type="entry name" value="MEMBRANE COMPONENT OF AMINO ACID ABC TRANSPORTER"/>
    <property type="match status" value="1"/>
</dbReference>
<dbReference type="NCBIfam" id="TIGR01726">
    <property type="entry name" value="HEQRo_perm_3TM"/>
    <property type="match status" value="1"/>
</dbReference>
<keyword evidence="5 9" id="KW-0812">Transmembrane</keyword>
<dbReference type="InterPro" id="IPR035906">
    <property type="entry name" value="MetI-like_sf"/>
</dbReference>
<keyword evidence="4" id="KW-1003">Cell membrane</keyword>
<dbReference type="PANTHER" id="PTHR30614:SF37">
    <property type="entry name" value="AMINO-ACID ABC TRANSPORTER PERMEASE PROTEIN YHDX-RELATED"/>
    <property type="match status" value="1"/>
</dbReference>
<feature type="transmembrane region" description="Helical" evidence="9">
    <location>
        <begin position="28"/>
        <end position="50"/>
    </location>
</feature>
<dbReference type="HOGENOM" id="CLU_019602_8_0_4"/>
<gene>
    <name evidence="11" type="primary">aapQ</name>
    <name evidence="11" type="ordered locus">azo1330</name>
</gene>
<evidence type="ECO:0000256" key="5">
    <source>
        <dbReference type="ARBA" id="ARBA00022692"/>
    </source>
</evidence>